<dbReference type="Proteomes" id="UP000715965">
    <property type="component" value="Unassembled WGS sequence"/>
</dbReference>
<reference evidence="2 3" key="1">
    <citation type="submission" date="2020-10" db="EMBL/GenBank/DDBJ databases">
        <title>Draft genome of Ramlibacter aquaticus LMG 30558.</title>
        <authorList>
            <person name="Props R."/>
        </authorList>
    </citation>
    <scope>NUCLEOTIDE SEQUENCE [LARGE SCALE GENOMIC DNA]</scope>
    <source>
        <strain evidence="2 3">LMG 30558</strain>
    </source>
</reference>
<dbReference type="RefSeq" id="WP_193782075.1">
    <property type="nucleotide sequence ID" value="NZ_JADDOJ010000106.1"/>
</dbReference>
<protein>
    <recommendedName>
        <fullName evidence="4">Phasin domain-containing protein</fullName>
    </recommendedName>
</protein>
<feature type="region of interest" description="Disordered" evidence="1">
    <location>
        <begin position="1"/>
        <end position="84"/>
    </location>
</feature>
<proteinExistence type="predicted"/>
<comment type="caution">
    <text evidence="2">The sequence shown here is derived from an EMBL/GenBank/DDBJ whole genome shotgun (WGS) entry which is preliminary data.</text>
</comment>
<evidence type="ECO:0000256" key="1">
    <source>
        <dbReference type="SAM" id="MobiDB-lite"/>
    </source>
</evidence>
<gene>
    <name evidence="2" type="ORF">IM725_18300</name>
</gene>
<evidence type="ECO:0000313" key="2">
    <source>
        <dbReference type="EMBL" id="MBE7942523.1"/>
    </source>
</evidence>
<organism evidence="2 3">
    <name type="scientific">Ramlibacter aquaticus</name>
    <dbReference type="NCBI Taxonomy" id="2780094"/>
    <lineage>
        <taxon>Bacteria</taxon>
        <taxon>Pseudomonadati</taxon>
        <taxon>Pseudomonadota</taxon>
        <taxon>Betaproteobacteria</taxon>
        <taxon>Burkholderiales</taxon>
        <taxon>Comamonadaceae</taxon>
        <taxon>Ramlibacter</taxon>
    </lineage>
</organism>
<feature type="compositionally biased region" description="Basic and acidic residues" evidence="1">
    <location>
        <begin position="1"/>
        <end position="10"/>
    </location>
</feature>
<name>A0ABR9SJI9_9BURK</name>
<sequence>MAREQDDRLGETSLEPGMGRGNDRPAMGTADLVAAAEGRGAGMNDIQDVEAHAPRQSPVQTDPGREVPQADARTGQARPQGAGREALAALFEPSAASGFRERWREVQVGFVDDPRQAVQHADELVAQVMKSLAESFARQRSRIEAEVGQGDAQASTENLRVALTRYRSFFERLLSL</sequence>
<accession>A0ABR9SJI9</accession>
<evidence type="ECO:0000313" key="3">
    <source>
        <dbReference type="Proteomes" id="UP000715965"/>
    </source>
</evidence>
<keyword evidence="3" id="KW-1185">Reference proteome</keyword>
<evidence type="ECO:0008006" key="4">
    <source>
        <dbReference type="Google" id="ProtNLM"/>
    </source>
</evidence>
<dbReference type="EMBL" id="JADDOJ010000106">
    <property type="protein sequence ID" value="MBE7942523.1"/>
    <property type="molecule type" value="Genomic_DNA"/>
</dbReference>